<evidence type="ECO:0000313" key="2">
    <source>
        <dbReference type="Proteomes" id="UP001233172"/>
    </source>
</evidence>
<name>A0AAD8EW40_BIOPF</name>
<dbReference type="Proteomes" id="UP001233172">
    <property type="component" value="Unassembled WGS sequence"/>
</dbReference>
<evidence type="ECO:0008006" key="3">
    <source>
        <dbReference type="Google" id="ProtNLM"/>
    </source>
</evidence>
<organism evidence="1 2">
    <name type="scientific">Biomphalaria pfeifferi</name>
    <name type="common">Bloodfluke planorb</name>
    <name type="synonym">Freshwater snail</name>
    <dbReference type="NCBI Taxonomy" id="112525"/>
    <lineage>
        <taxon>Eukaryota</taxon>
        <taxon>Metazoa</taxon>
        <taxon>Spiralia</taxon>
        <taxon>Lophotrochozoa</taxon>
        <taxon>Mollusca</taxon>
        <taxon>Gastropoda</taxon>
        <taxon>Heterobranchia</taxon>
        <taxon>Euthyneura</taxon>
        <taxon>Panpulmonata</taxon>
        <taxon>Hygrophila</taxon>
        <taxon>Lymnaeoidea</taxon>
        <taxon>Planorbidae</taxon>
        <taxon>Biomphalaria</taxon>
    </lineage>
</organism>
<dbReference type="AlphaFoldDB" id="A0AAD8EW40"/>
<protein>
    <recommendedName>
        <fullName evidence="3">EGF-like domain-containing protein</fullName>
    </recommendedName>
</protein>
<accession>A0AAD8EW40</accession>
<dbReference type="EMBL" id="JASAOG010000268">
    <property type="protein sequence ID" value="KAK0041613.1"/>
    <property type="molecule type" value="Genomic_DNA"/>
</dbReference>
<feature type="non-terminal residue" evidence="1">
    <location>
        <position position="56"/>
    </location>
</feature>
<evidence type="ECO:0000313" key="1">
    <source>
        <dbReference type="EMBL" id="KAK0041613.1"/>
    </source>
</evidence>
<gene>
    <name evidence="1" type="ORF">Bpfe_028977</name>
</gene>
<reference evidence="1" key="1">
    <citation type="journal article" date="2023" name="PLoS Negl. Trop. Dis.">
        <title>A genome sequence for Biomphalaria pfeifferi, the major vector snail for the human-infecting parasite Schistosoma mansoni.</title>
        <authorList>
            <person name="Bu L."/>
            <person name="Lu L."/>
            <person name="Laidemitt M.R."/>
            <person name="Zhang S.M."/>
            <person name="Mutuku M."/>
            <person name="Mkoji G."/>
            <person name="Steinauer M."/>
            <person name="Loker E.S."/>
        </authorList>
    </citation>
    <scope>NUCLEOTIDE SEQUENCE</scope>
    <source>
        <strain evidence="1">KasaAsao</strain>
    </source>
</reference>
<reference evidence="1" key="2">
    <citation type="submission" date="2023-04" db="EMBL/GenBank/DDBJ databases">
        <authorList>
            <person name="Bu L."/>
            <person name="Lu L."/>
            <person name="Laidemitt M.R."/>
            <person name="Zhang S.M."/>
            <person name="Mutuku M."/>
            <person name="Mkoji G."/>
            <person name="Steinauer M."/>
            <person name="Loker E.S."/>
        </authorList>
    </citation>
    <scope>NUCLEOTIDE SEQUENCE</scope>
    <source>
        <strain evidence="1">KasaAsao</strain>
        <tissue evidence="1">Whole Snail</tissue>
    </source>
</reference>
<keyword evidence="2" id="KW-1185">Reference proteome</keyword>
<feature type="non-terminal residue" evidence="1">
    <location>
        <position position="1"/>
    </location>
</feature>
<comment type="caution">
    <text evidence="1">The sequence shown here is derived from an EMBL/GenBank/DDBJ whole genome shotgun (WGS) entry which is preliminary data.</text>
</comment>
<sequence>RITDNIYDELSLDCPEVMVGLDCADLCNFKCVDQRCETSGRCVQCHAGFYGEHCDL</sequence>
<proteinExistence type="predicted"/>